<keyword evidence="3" id="KW-1185">Reference proteome</keyword>
<reference evidence="2 3" key="2">
    <citation type="journal article" date="2011" name="ISME J.">
        <title>RNA-seq reveals cooperative metabolic interactions between two termite-gut spirochete species in co-culture.</title>
        <authorList>
            <person name="Rosenthal A.Z."/>
            <person name="Matson E.G."/>
            <person name="Eldar A."/>
            <person name="Leadbetter J.R."/>
        </authorList>
    </citation>
    <scope>NUCLEOTIDE SEQUENCE [LARGE SCALE GENOMIC DNA]</scope>
    <source>
        <strain evidence="3">ATCC BAA-888 / DSM 13862 / ZAS-9</strain>
    </source>
</reference>
<organism evidence="2 3">
    <name type="scientific">Leadbettera azotonutricia (strain ATCC BAA-888 / DSM 13862 / ZAS-9)</name>
    <name type="common">Treponema azotonutricium</name>
    <dbReference type="NCBI Taxonomy" id="545695"/>
    <lineage>
        <taxon>Bacteria</taxon>
        <taxon>Pseudomonadati</taxon>
        <taxon>Spirochaetota</taxon>
        <taxon>Spirochaetia</taxon>
        <taxon>Spirochaetales</taxon>
        <taxon>Breznakiellaceae</taxon>
        <taxon>Leadbettera</taxon>
    </lineage>
</organism>
<dbReference type="EMBL" id="CP001841">
    <property type="protein sequence ID" value="AEF80928.1"/>
    <property type="molecule type" value="Genomic_DNA"/>
</dbReference>
<dbReference type="Proteomes" id="UP000009222">
    <property type="component" value="Chromosome"/>
</dbReference>
<dbReference type="RefSeq" id="WP_015712745.1">
    <property type="nucleotide sequence ID" value="NC_015577.1"/>
</dbReference>
<reference evidence="3" key="1">
    <citation type="submission" date="2009-12" db="EMBL/GenBank/DDBJ databases">
        <title>Complete sequence of Treponema azotonutricium strain ZAS-9.</title>
        <authorList>
            <person name="Tetu S.G."/>
            <person name="Matson E."/>
            <person name="Ren Q."/>
            <person name="Seshadri R."/>
            <person name="Elbourne L."/>
            <person name="Hassan K.A."/>
            <person name="Durkin A."/>
            <person name="Radune D."/>
            <person name="Mohamoud Y."/>
            <person name="Shay R."/>
            <person name="Jin S."/>
            <person name="Zhang X."/>
            <person name="Lucey K."/>
            <person name="Ballor N.R."/>
            <person name="Ottesen E."/>
            <person name="Rosenthal R."/>
            <person name="Allen A."/>
            <person name="Leadbetter J.R."/>
            <person name="Paulsen I.T."/>
        </authorList>
    </citation>
    <scope>NUCLEOTIDE SEQUENCE [LARGE SCALE GENOMIC DNA]</scope>
    <source>
        <strain evidence="3">ATCC BAA-888 / DSM 13862 / ZAS-9</strain>
    </source>
</reference>
<accession>F5YD24</accession>
<dbReference type="HOGENOM" id="CLU_1250181_0_0_12"/>
<evidence type="ECO:0000256" key="1">
    <source>
        <dbReference type="SAM" id="MobiDB-lite"/>
    </source>
</evidence>
<name>F5YD24_LEAAZ</name>
<proteinExistence type="predicted"/>
<dbReference type="STRING" id="545695.TREAZ_2791"/>
<sequence>MTRGILIAGNESSLFSAAAAEAVKRVEQYAAAPIPSPFPRPEAVQPAAEQDKGKLPLQWSPGSPISARTLMVAAENRLGQINDAILVCSPPAMYRPAEALVPGEIENLVNDQIKGWFFLVRELALYFRSRQSGSLALVVPEILAGGGKDAPADLFGPSAAASFRAMAQGLLATSSNEPFQILGFSSAESGTEADFAAWFFKVLDEGNRKNSGRWHKYSKIGFFR</sequence>
<dbReference type="OrthoDB" id="360408at2"/>
<dbReference type="eggNOG" id="COG4221">
    <property type="taxonomic scope" value="Bacteria"/>
</dbReference>
<evidence type="ECO:0000313" key="2">
    <source>
        <dbReference type="EMBL" id="AEF80928.1"/>
    </source>
</evidence>
<feature type="region of interest" description="Disordered" evidence="1">
    <location>
        <begin position="38"/>
        <end position="58"/>
    </location>
</feature>
<gene>
    <name evidence="2" type="ordered locus">TREAZ_2791</name>
</gene>
<dbReference type="KEGG" id="taz:TREAZ_2791"/>
<protein>
    <submittedName>
        <fullName evidence="2">Uncharacterized protein</fullName>
    </submittedName>
</protein>
<dbReference type="InParanoid" id="F5YD24"/>
<evidence type="ECO:0000313" key="3">
    <source>
        <dbReference type="Proteomes" id="UP000009222"/>
    </source>
</evidence>
<dbReference type="AlphaFoldDB" id="F5YD24"/>